<feature type="domain" description="Methyltransferase" evidence="1">
    <location>
        <begin position="16"/>
        <end position="94"/>
    </location>
</feature>
<dbReference type="InterPro" id="IPR029063">
    <property type="entry name" value="SAM-dependent_MTases_sf"/>
</dbReference>
<dbReference type="EMBL" id="SAYK01000003">
    <property type="protein sequence ID" value="TXJ60981.1"/>
    <property type="molecule type" value="Genomic_DNA"/>
</dbReference>
<evidence type="ECO:0000313" key="3">
    <source>
        <dbReference type="EMBL" id="TXJ53071.1"/>
    </source>
</evidence>
<evidence type="ECO:0000313" key="2">
    <source>
        <dbReference type="EMBL" id="TXJ39541.1"/>
    </source>
</evidence>
<evidence type="ECO:0000313" key="6">
    <source>
        <dbReference type="Proteomes" id="UP000322307"/>
    </source>
</evidence>
<evidence type="ECO:0000313" key="5">
    <source>
        <dbReference type="Proteomes" id="UP000322188"/>
    </source>
</evidence>
<comment type="caution">
    <text evidence="3">The sequence shown here is derived from an EMBL/GenBank/DDBJ whole genome shotgun (WGS) entry which is preliminary data.</text>
</comment>
<dbReference type="Proteomes" id="UP000322188">
    <property type="component" value="Unassembled WGS sequence"/>
</dbReference>
<proteinExistence type="predicted"/>
<evidence type="ECO:0000313" key="7">
    <source>
        <dbReference type="Proteomes" id="UP000322814"/>
    </source>
</evidence>
<keyword evidence="3" id="KW-0489">Methyltransferase</keyword>
<dbReference type="Proteomes" id="UP000322814">
    <property type="component" value="Unassembled WGS sequence"/>
</dbReference>
<dbReference type="Pfam" id="PF13649">
    <property type="entry name" value="Methyltransf_25"/>
    <property type="match status" value="1"/>
</dbReference>
<accession>A0A5C8FU87</accession>
<gene>
    <name evidence="4" type="ORF">EPJ74_01695</name>
    <name evidence="2" type="ORF">EPJ78_00480</name>
    <name evidence="3" type="ORF">EPJ84_01695</name>
</gene>
<protein>
    <submittedName>
        <fullName evidence="3">Class I SAM-dependent methyltransferase</fullName>
    </submittedName>
</protein>
<dbReference type="Gene3D" id="3.40.50.150">
    <property type="entry name" value="Vaccinia Virus protein VP39"/>
    <property type="match status" value="1"/>
</dbReference>
<dbReference type="GO" id="GO:0008168">
    <property type="term" value="F:methyltransferase activity"/>
    <property type="evidence" value="ECO:0007669"/>
    <property type="project" value="UniProtKB-KW"/>
</dbReference>
<sequence>MDFLKEITEELDFKSVLDFGCGYGRLSKAFDSDKYIGVDLNLKALKVARKNNPQYRYEDIFINSKNYPDSDLVNAFGVFLHLNDEDLEEALIKLSKYNNIRNNGERMETRRFTSRIL</sequence>
<keyword evidence="3" id="KW-0808">Transferase</keyword>
<organism evidence="3 6">
    <name type="scientific">Brachyspira aalborgi</name>
    <dbReference type="NCBI Taxonomy" id="29522"/>
    <lineage>
        <taxon>Bacteria</taxon>
        <taxon>Pseudomonadati</taxon>
        <taxon>Spirochaetota</taxon>
        <taxon>Spirochaetia</taxon>
        <taxon>Brachyspirales</taxon>
        <taxon>Brachyspiraceae</taxon>
        <taxon>Brachyspira</taxon>
    </lineage>
</organism>
<dbReference type="CDD" id="cd02440">
    <property type="entry name" value="AdoMet_MTases"/>
    <property type="match status" value="1"/>
</dbReference>
<dbReference type="SUPFAM" id="SSF53335">
    <property type="entry name" value="S-adenosyl-L-methionine-dependent methyltransferases"/>
    <property type="match status" value="1"/>
</dbReference>
<dbReference type="AlphaFoldDB" id="A0A5C8FU87"/>
<reference evidence="3" key="2">
    <citation type="submission" date="2019-01" db="EMBL/GenBank/DDBJ databases">
        <authorList>
            <person name="Thorell K."/>
        </authorList>
    </citation>
    <scope>NUCLEOTIDE SEQUENCE</scope>
    <source>
        <strain evidence="4">PC2022III</strain>
        <strain evidence="3">PC3939II</strain>
        <strain evidence="2">PC4580III</strain>
    </source>
</reference>
<dbReference type="Proteomes" id="UP000322307">
    <property type="component" value="Unassembled WGS sequence"/>
</dbReference>
<dbReference type="EMBL" id="SAYB01000001">
    <property type="protein sequence ID" value="TXJ39541.1"/>
    <property type="molecule type" value="Genomic_DNA"/>
</dbReference>
<reference evidence="5 6" key="1">
    <citation type="journal article" date="1992" name="Lakartidningen">
        <title>[Penicillin V and not amoxicillin is the first choice preparation in acute otitis].</title>
        <authorList>
            <person name="Kamme C."/>
            <person name="Lundgren K."/>
            <person name="Prellner K."/>
        </authorList>
    </citation>
    <scope>NUCLEOTIDE SEQUENCE [LARGE SCALE GENOMIC DNA]</scope>
    <source>
        <strain evidence="4 5">PC2022III</strain>
        <strain evidence="3 6">PC3939II</strain>
        <strain evidence="2 7">PC4580III</strain>
    </source>
</reference>
<evidence type="ECO:0000313" key="4">
    <source>
        <dbReference type="EMBL" id="TXJ60981.1"/>
    </source>
</evidence>
<dbReference type="EMBL" id="SAYE01000003">
    <property type="protein sequence ID" value="TXJ53071.1"/>
    <property type="molecule type" value="Genomic_DNA"/>
</dbReference>
<name>A0A5C8FU87_9SPIR</name>
<dbReference type="InterPro" id="IPR041698">
    <property type="entry name" value="Methyltransf_25"/>
</dbReference>
<dbReference type="GO" id="GO:0032259">
    <property type="term" value="P:methylation"/>
    <property type="evidence" value="ECO:0007669"/>
    <property type="project" value="UniProtKB-KW"/>
</dbReference>
<evidence type="ECO:0000259" key="1">
    <source>
        <dbReference type="Pfam" id="PF13649"/>
    </source>
</evidence>